<dbReference type="AlphaFoldDB" id="A0A914VHJ2"/>
<reference evidence="3" key="1">
    <citation type="submission" date="2022-11" db="UniProtKB">
        <authorList>
            <consortium name="WormBaseParasite"/>
        </authorList>
    </citation>
    <scope>IDENTIFICATION</scope>
</reference>
<accession>A0A914VHJ2</accession>
<organism evidence="2 3">
    <name type="scientific">Plectus sambesii</name>
    <dbReference type="NCBI Taxonomy" id="2011161"/>
    <lineage>
        <taxon>Eukaryota</taxon>
        <taxon>Metazoa</taxon>
        <taxon>Ecdysozoa</taxon>
        <taxon>Nematoda</taxon>
        <taxon>Chromadorea</taxon>
        <taxon>Plectida</taxon>
        <taxon>Plectina</taxon>
        <taxon>Plectoidea</taxon>
        <taxon>Plectidae</taxon>
        <taxon>Plectus</taxon>
    </lineage>
</organism>
<name>A0A914VHJ2_9BILA</name>
<evidence type="ECO:0000313" key="2">
    <source>
        <dbReference type="Proteomes" id="UP000887566"/>
    </source>
</evidence>
<dbReference type="WBParaSite" id="PSAMB.scaffold19size118911.g334.t1">
    <property type="protein sequence ID" value="PSAMB.scaffold19size118911.g334.t1"/>
    <property type="gene ID" value="PSAMB.scaffold19size118911.g334"/>
</dbReference>
<dbReference type="Pfam" id="PF10853">
    <property type="entry name" value="DUF2650"/>
    <property type="match status" value="1"/>
</dbReference>
<keyword evidence="1" id="KW-0732">Signal</keyword>
<keyword evidence="2" id="KW-1185">Reference proteome</keyword>
<proteinExistence type="predicted"/>
<evidence type="ECO:0000256" key="1">
    <source>
        <dbReference type="SAM" id="SignalP"/>
    </source>
</evidence>
<sequence length="86" mass="9349">MHRLAAVFICASVLFLQPSRGGEPHTVVDEASTANGDILCPELELVIRCPSDNVAFAYKCCDDPKVNGQCCKTIPMWLQNILGSLI</sequence>
<dbReference type="InterPro" id="IPR022559">
    <property type="entry name" value="SUP-1-like"/>
</dbReference>
<protein>
    <submittedName>
        <fullName evidence="3">Uncharacterized protein</fullName>
    </submittedName>
</protein>
<evidence type="ECO:0000313" key="3">
    <source>
        <dbReference type="WBParaSite" id="PSAMB.scaffold19size118911.g334.t1"/>
    </source>
</evidence>
<dbReference type="Proteomes" id="UP000887566">
    <property type="component" value="Unplaced"/>
</dbReference>
<feature type="signal peptide" evidence="1">
    <location>
        <begin position="1"/>
        <end position="21"/>
    </location>
</feature>
<feature type="chain" id="PRO_5037563658" evidence="1">
    <location>
        <begin position="22"/>
        <end position="86"/>
    </location>
</feature>